<evidence type="ECO:0000256" key="4">
    <source>
        <dbReference type="ARBA" id="ARBA00036539"/>
    </source>
</evidence>
<dbReference type="GO" id="GO:0030272">
    <property type="term" value="F:5-formyltetrahydrofolate cyclo-ligase activity"/>
    <property type="evidence" value="ECO:0007669"/>
    <property type="project" value="UniProtKB-EC"/>
</dbReference>
<feature type="binding site" evidence="6">
    <location>
        <begin position="177"/>
        <end position="185"/>
    </location>
    <ligand>
        <name>ATP</name>
        <dbReference type="ChEBI" id="CHEBI:30616"/>
    </ligand>
</feature>
<gene>
    <name evidence="7" type="ORF">BCR34DRAFT_607045</name>
</gene>
<sequence length="241" mass="26097">MAATTALKKELRKKIKVVLSGLPEATIATQSSNAVKTLLSMPEYTTAKRISVYLSMPSGEISTSGIVRDALEQGKRVFIPYTYKLAAPEEGSPKSIMDMLELCSMSDFESLKPDNWGIPTPHSYSISSRANSFGGVGLTEGTKTAAPGEDSGKETGTGTGLDLIIMPGMAFDSEFGRLGHGKGFYDYFLQRCHQCSQMPFRVGLSLNEQLLPPNESVPMDSSDFRLDALILGNGQLRRAKT</sequence>
<dbReference type="Proteomes" id="UP000193144">
    <property type="component" value="Unassembled WGS sequence"/>
</dbReference>
<reference evidence="7 8" key="1">
    <citation type="submission" date="2016-07" db="EMBL/GenBank/DDBJ databases">
        <title>Pervasive Adenine N6-methylation of Active Genes in Fungi.</title>
        <authorList>
            <consortium name="DOE Joint Genome Institute"/>
            <person name="Mondo S.J."/>
            <person name="Dannebaum R.O."/>
            <person name="Kuo R.C."/>
            <person name="Labutti K."/>
            <person name="Haridas S."/>
            <person name="Kuo A."/>
            <person name="Salamov A."/>
            <person name="Ahrendt S.R."/>
            <person name="Lipzen A."/>
            <person name="Sullivan W."/>
            <person name="Andreopoulos W.B."/>
            <person name="Clum A."/>
            <person name="Lindquist E."/>
            <person name="Daum C."/>
            <person name="Ramamoorthy G.K."/>
            <person name="Gryganskyi A."/>
            <person name="Culley D."/>
            <person name="Magnuson J.K."/>
            <person name="James T.Y."/>
            <person name="O'Malley M.A."/>
            <person name="Stajich J.E."/>
            <person name="Spatafora J.W."/>
            <person name="Visel A."/>
            <person name="Grigoriev I.V."/>
        </authorList>
    </citation>
    <scope>NUCLEOTIDE SEQUENCE [LARGE SCALE GENOMIC DNA]</scope>
    <source>
        <strain evidence="7 8">CBS 115471</strain>
    </source>
</reference>
<evidence type="ECO:0000256" key="3">
    <source>
        <dbReference type="ARBA" id="ARBA00022840"/>
    </source>
</evidence>
<dbReference type="SUPFAM" id="SSF100950">
    <property type="entry name" value="NagB/RpiA/CoA transferase-like"/>
    <property type="match status" value="1"/>
</dbReference>
<dbReference type="GO" id="GO:0005739">
    <property type="term" value="C:mitochondrion"/>
    <property type="evidence" value="ECO:0007669"/>
    <property type="project" value="TreeGrafter"/>
</dbReference>
<evidence type="ECO:0000256" key="5">
    <source>
        <dbReference type="ARBA" id="ARBA00038966"/>
    </source>
</evidence>
<dbReference type="GO" id="GO:0035999">
    <property type="term" value="P:tetrahydrofolate interconversion"/>
    <property type="evidence" value="ECO:0007669"/>
    <property type="project" value="TreeGrafter"/>
</dbReference>
<feature type="binding site" evidence="6">
    <location>
        <position position="60"/>
    </location>
    <ligand>
        <name>substrate</name>
    </ligand>
</feature>
<dbReference type="AlphaFoldDB" id="A0A1Y1YJB5"/>
<dbReference type="GO" id="GO:0005524">
    <property type="term" value="F:ATP binding"/>
    <property type="evidence" value="ECO:0007669"/>
    <property type="project" value="UniProtKB-KW"/>
</dbReference>
<dbReference type="InterPro" id="IPR024185">
    <property type="entry name" value="FTHF_cligase-like_sf"/>
</dbReference>
<proteinExistence type="inferred from homology"/>
<dbReference type="PANTHER" id="PTHR23407:SF1">
    <property type="entry name" value="5-FORMYLTETRAHYDROFOLATE CYCLO-LIGASE"/>
    <property type="match status" value="1"/>
</dbReference>
<evidence type="ECO:0000256" key="2">
    <source>
        <dbReference type="ARBA" id="ARBA00022741"/>
    </source>
</evidence>
<dbReference type="OrthoDB" id="2015992at2759"/>
<comment type="catalytic activity">
    <reaction evidence="4">
        <text>(6S)-5-formyl-5,6,7,8-tetrahydrofolate + ATP = (6R)-5,10-methenyltetrahydrofolate + ADP + phosphate</text>
        <dbReference type="Rhea" id="RHEA:10488"/>
        <dbReference type="ChEBI" id="CHEBI:30616"/>
        <dbReference type="ChEBI" id="CHEBI:43474"/>
        <dbReference type="ChEBI" id="CHEBI:57455"/>
        <dbReference type="ChEBI" id="CHEBI:57457"/>
        <dbReference type="ChEBI" id="CHEBI:456216"/>
        <dbReference type="EC" id="6.3.3.2"/>
    </reaction>
</comment>
<keyword evidence="2 6" id="KW-0547">Nucleotide-binding</keyword>
<keyword evidence="8" id="KW-1185">Reference proteome</keyword>
<dbReference type="EMBL" id="MCFA01000221">
    <property type="protein sequence ID" value="ORX98127.1"/>
    <property type="molecule type" value="Genomic_DNA"/>
</dbReference>
<keyword evidence="3 6" id="KW-0067">ATP-binding</keyword>
<comment type="similarity">
    <text evidence="1">Belongs to the 5-formyltetrahydrofolate cyclo-ligase family.</text>
</comment>
<dbReference type="InterPro" id="IPR037171">
    <property type="entry name" value="NagB/RpiA_transferase-like"/>
</dbReference>
<dbReference type="Pfam" id="PF01812">
    <property type="entry name" value="5-FTHF_cyc-lig"/>
    <property type="match status" value="1"/>
</dbReference>
<organism evidence="7 8">
    <name type="scientific">Clohesyomyces aquaticus</name>
    <dbReference type="NCBI Taxonomy" id="1231657"/>
    <lineage>
        <taxon>Eukaryota</taxon>
        <taxon>Fungi</taxon>
        <taxon>Dikarya</taxon>
        <taxon>Ascomycota</taxon>
        <taxon>Pezizomycotina</taxon>
        <taxon>Dothideomycetes</taxon>
        <taxon>Pleosporomycetidae</taxon>
        <taxon>Pleosporales</taxon>
        <taxon>Lindgomycetaceae</taxon>
        <taxon>Clohesyomyces</taxon>
    </lineage>
</organism>
<protein>
    <recommendedName>
        <fullName evidence="5">5-formyltetrahydrofolate cyclo-ligase</fullName>
        <ecNumber evidence="5">6.3.3.2</ecNumber>
    </recommendedName>
</protein>
<dbReference type="InterPro" id="IPR002698">
    <property type="entry name" value="FTHF_cligase"/>
</dbReference>
<dbReference type="STRING" id="1231657.A0A1Y1YJB5"/>
<evidence type="ECO:0000313" key="8">
    <source>
        <dbReference type="Proteomes" id="UP000193144"/>
    </source>
</evidence>
<evidence type="ECO:0000256" key="1">
    <source>
        <dbReference type="ARBA" id="ARBA00010638"/>
    </source>
</evidence>
<comment type="caution">
    <text evidence="7">The sequence shown here is derived from an EMBL/GenBank/DDBJ whole genome shotgun (WGS) entry which is preliminary data.</text>
</comment>
<dbReference type="PIRSF" id="PIRSF006806">
    <property type="entry name" value="FTHF_cligase"/>
    <property type="match status" value="1"/>
</dbReference>
<feature type="binding site" evidence="6">
    <location>
        <position position="54"/>
    </location>
    <ligand>
        <name>substrate</name>
    </ligand>
</feature>
<dbReference type="GO" id="GO:0009396">
    <property type="term" value="P:folic acid-containing compound biosynthetic process"/>
    <property type="evidence" value="ECO:0007669"/>
    <property type="project" value="TreeGrafter"/>
</dbReference>
<accession>A0A1Y1YJB5</accession>
<evidence type="ECO:0000313" key="7">
    <source>
        <dbReference type="EMBL" id="ORX98127.1"/>
    </source>
</evidence>
<feature type="binding site" evidence="6">
    <location>
        <begin position="8"/>
        <end position="12"/>
    </location>
    <ligand>
        <name>ATP</name>
        <dbReference type="ChEBI" id="CHEBI:30616"/>
    </ligand>
</feature>
<dbReference type="Gene3D" id="3.40.50.10420">
    <property type="entry name" value="NagB/RpiA/CoA transferase-like"/>
    <property type="match status" value="1"/>
</dbReference>
<name>A0A1Y1YJB5_9PLEO</name>
<dbReference type="PANTHER" id="PTHR23407">
    <property type="entry name" value="ATPASE INHIBITOR/5-FORMYLTETRAHYDROFOLATE CYCLO-LIGASE"/>
    <property type="match status" value="1"/>
</dbReference>
<dbReference type="FunFam" id="3.40.50.10420:FF:000007">
    <property type="entry name" value="5-formyltetrahydrofolate cyclo-ligase"/>
    <property type="match status" value="1"/>
</dbReference>
<dbReference type="EC" id="6.3.3.2" evidence="5"/>
<evidence type="ECO:0000256" key="6">
    <source>
        <dbReference type="PIRSR" id="PIRSR006806-1"/>
    </source>
</evidence>